<dbReference type="STRING" id="74557.A0A1V9YDE3"/>
<dbReference type="Gene3D" id="2.160.20.10">
    <property type="entry name" value="Single-stranded right-handed beta-helix, Pectin lyase-like"/>
    <property type="match status" value="1"/>
</dbReference>
<dbReference type="GO" id="GO:0004650">
    <property type="term" value="F:polygalacturonase activity"/>
    <property type="evidence" value="ECO:0007669"/>
    <property type="project" value="InterPro"/>
</dbReference>
<dbReference type="InterPro" id="IPR011050">
    <property type="entry name" value="Pectin_lyase_fold/virulence"/>
</dbReference>
<dbReference type="InterPro" id="IPR050434">
    <property type="entry name" value="Glycosyl_hydrlase_28"/>
</dbReference>
<accession>A0A1V9YDE3</accession>
<dbReference type="InterPro" id="IPR000743">
    <property type="entry name" value="Glyco_hydro_28"/>
</dbReference>
<dbReference type="EMBL" id="JNBS01004260">
    <property type="protein sequence ID" value="OQR83707.1"/>
    <property type="molecule type" value="Genomic_DNA"/>
</dbReference>
<evidence type="ECO:0000256" key="6">
    <source>
        <dbReference type="ARBA" id="ARBA00023316"/>
    </source>
</evidence>
<dbReference type="AlphaFoldDB" id="A0A1V9YDE3"/>
<name>A0A1V9YDE3_9STRA</name>
<dbReference type="PANTHER" id="PTHR31884:SF1">
    <property type="entry name" value="POLYGALACTURONASE"/>
    <property type="match status" value="1"/>
</dbReference>
<keyword evidence="5 7" id="KW-0326">Glycosidase</keyword>
<keyword evidence="4 7" id="KW-0378">Hydrolase</keyword>
<sequence>YFFATNAGSCTLFGTYIAATAAQTVSSCKTITINNLNVPGGVTLDLTKLQASSTVKFAGTTKFGFKKWTGPLITVSGESITVDGSSATLDGQNALSWDS</sequence>
<comment type="caution">
    <text evidence="8">The sequence shown here is derived from an EMBL/GenBank/DDBJ whole genome shotgun (WGS) entry which is preliminary data.</text>
</comment>
<gene>
    <name evidence="8" type="ORF">THRCLA_23129</name>
</gene>
<proteinExistence type="inferred from homology"/>
<dbReference type="Pfam" id="PF00295">
    <property type="entry name" value="Glyco_hydro_28"/>
    <property type="match status" value="1"/>
</dbReference>
<dbReference type="InterPro" id="IPR012334">
    <property type="entry name" value="Pectin_lyas_fold"/>
</dbReference>
<dbReference type="SUPFAM" id="SSF51126">
    <property type="entry name" value="Pectin lyase-like"/>
    <property type="match status" value="1"/>
</dbReference>
<feature type="non-terminal residue" evidence="8">
    <location>
        <position position="1"/>
    </location>
</feature>
<evidence type="ECO:0000256" key="3">
    <source>
        <dbReference type="ARBA" id="ARBA00022737"/>
    </source>
</evidence>
<evidence type="ECO:0000256" key="4">
    <source>
        <dbReference type="ARBA" id="ARBA00022801"/>
    </source>
</evidence>
<comment type="similarity">
    <text evidence="1 7">Belongs to the glycosyl hydrolase 28 family.</text>
</comment>
<reference evidence="8 9" key="1">
    <citation type="journal article" date="2014" name="Genome Biol. Evol.">
        <title>The secreted proteins of Achlya hypogyna and Thraustotheca clavata identify the ancestral oomycete secretome and reveal gene acquisitions by horizontal gene transfer.</title>
        <authorList>
            <person name="Misner I."/>
            <person name="Blouin N."/>
            <person name="Leonard G."/>
            <person name="Richards T.A."/>
            <person name="Lane C.E."/>
        </authorList>
    </citation>
    <scope>NUCLEOTIDE SEQUENCE [LARGE SCALE GENOMIC DNA]</scope>
    <source>
        <strain evidence="8 9">ATCC 34112</strain>
    </source>
</reference>
<keyword evidence="3" id="KW-0677">Repeat</keyword>
<dbReference type="GO" id="GO:0071555">
    <property type="term" value="P:cell wall organization"/>
    <property type="evidence" value="ECO:0007669"/>
    <property type="project" value="UniProtKB-KW"/>
</dbReference>
<organism evidence="8 9">
    <name type="scientific">Thraustotheca clavata</name>
    <dbReference type="NCBI Taxonomy" id="74557"/>
    <lineage>
        <taxon>Eukaryota</taxon>
        <taxon>Sar</taxon>
        <taxon>Stramenopiles</taxon>
        <taxon>Oomycota</taxon>
        <taxon>Saprolegniomycetes</taxon>
        <taxon>Saprolegniales</taxon>
        <taxon>Achlyaceae</taxon>
        <taxon>Thraustotheca</taxon>
    </lineage>
</organism>
<dbReference type="GO" id="GO:0005576">
    <property type="term" value="C:extracellular region"/>
    <property type="evidence" value="ECO:0007669"/>
    <property type="project" value="TreeGrafter"/>
</dbReference>
<keyword evidence="2" id="KW-0732">Signal</keyword>
<keyword evidence="9" id="KW-1185">Reference proteome</keyword>
<dbReference type="PANTHER" id="PTHR31884">
    <property type="entry name" value="POLYGALACTURONASE"/>
    <property type="match status" value="1"/>
</dbReference>
<dbReference type="OrthoDB" id="119851at2759"/>
<evidence type="ECO:0000256" key="5">
    <source>
        <dbReference type="ARBA" id="ARBA00023295"/>
    </source>
</evidence>
<evidence type="ECO:0000313" key="9">
    <source>
        <dbReference type="Proteomes" id="UP000243217"/>
    </source>
</evidence>
<dbReference type="GO" id="GO:0045490">
    <property type="term" value="P:pectin catabolic process"/>
    <property type="evidence" value="ECO:0007669"/>
    <property type="project" value="TreeGrafter"/>
</dbReference>
<evidence type="ECO:0000256" key="1">
    <source>
        <dbReference type="ARBA" id="ARBA00008834"/>
    </source>
</evidence>
<dbReference type="Proteomes" id="UP000243217">
    <property type="component" value="Unassembled WGS sequence"/>
</dbReference>
<protein>
    <recommendedName>
        <fullName evidence="10">Polygalacturonase</fullName>
    </recommendedName>
</protein>
<evidence type="ECO:0000256" key="7">
    <source>
        <dbReference type="RuleBase" id="RU361169"/>
    </source>
</evidence>
<keyword evidence="6" id="KW-0961">Cell wall biogenesis/degradation</keyword>
<evidence type="ECO:0000256" key="2">
    <source>
        <dbReference type="ARBA" id="ARBA00022729"/>
    </source>
</evidence>
<evidence type="ECO:0008006" key="10">
    <source>
        <dbReference type="Google" id="ProtNLM"/>
    </source>
</evidence>
<evidence type="ECO:0000313" key="8">
    <source>
        <dbReference type="EMBL" id="OQR83707.1"/>
    </source>
</evidence>